<reference evidence="2 3" key="1">
    <citation type="journal article" date="2012" name="Front. Microbiol.">
        <title>Redundancy and modularity in membrane-associated dissimilatory nitrate reduction in Bacillus.</title>
        <authorList>
            <person name="Heylen K."/>
            <person name="Keltjens J."/>
        </authorList>
    </citation>
    <scope>NUCLEOTIDE SEQUENCE [LARGE SCALE GENOMIC DNA]</scope>
    <source>
        <strain evidence="2 3">LMG 9581</strain>
    </source>
</reference>
<feature type="signal peptide" evidence="1">
    <location>
        <begin position="1"/>
        <end position="31"/>
    </location>
</feature>
<evidence type="ECO:0000313" key="3">
    <source>
        <dbReference type="Proteomes" id="UP000006315"/>
    </source>
</evidence>
<dbReference type="EMBL" id="AJLR01000038">
    <property type="protein sequence ID" value="EKN68593.1"/>
    <property type="molecule type" value="Genomic_DNA"/>
</dbReference>
<comment type="caution">
    <text evidence="2">The sequence shown here is derived from an EMBL/GenBank/DDBJ whole genome shotgun (WGS) entry which is preliminary data.</text>
</comment>
<gene>
    <name evidence="2" type="ORF">BAZO_03670</name>
</gene>
<evidence type="ECO:0000313" key="2">
    <source>
        <dbReference type="EMBL" id="EKN68593.1"/>
    </source>
</evidence>
<keyword evidence="3" id="KW-1185">Reference proteome</keyword>
<organism evidence="2 3">
    <name type="scientific">Schinkia azotoformans LMG 9581</name>
    <dbReference type="NCBI Taxonomy" id="1131731"/>
    <lineage>
        <taxon>Bacteria</taxon>
        <taxon>Bacillati</taxon>
        <taxon>Bacillota</taxon>
        <taxon>Bacilli</taxon>
        <taxon>Bacillales</taxon>
        <taxon>Bacillaceae</taxon>
        <taxon>Calidifontibacillus/Schinkia group</taxon>
        <taxon>Schinkia</taxon>
    </lineage>
</organism>
<proteinExistence type="predicted"/>
<dbReference type="AlphaFoldDB" id="K6DKD3"/>
<dbReference type="GeneID" id="89466810"/>
<dbReference type="PATRIC" id="fig|1131731.3.peg.765"/>
<dbReference type="RefSeq" id="WP_003329907.1">
    <property type="nucleotide sequence ID" value="NZ_AJLR01000038.1"/>
</dbReference>
<protein>
    <submittedName>
        <fullName evidence="2">Uncharacterized protein</fullName>
    </submittedName>
</protein>
<dbReference type="Proteomes" id="UP000006315">
    <property type="component" value="Unassembled WGS sequence"/>
</dbReference>
<feature type="chain" id="PRO_5003890934" evidence="1">
    <location>
        <begin position="32"/>
        <end position="219"/>
    </location>
</feature>
<accession>K6DKD3</accession>
<keyword evidence="1" id="KW-0732">Signal</keyword>
<name>K6DKD3_SCHAZ</name>
<evidence type="ECO:0000256" key="1">
    <source>
        <dbReference type="SAM" id="SignalP"/>
    </source>
</evidence>
<sequence length="219" mass="23772">MRRNNKLFKTYLLTGAISLGVIGAAHSPAFAATNSTTAPSDGFQGLKVKMHQNLDDATKEKVQSIMEDAKAKLAELGVTLPEKFEKVDRFANLDDATKEKAQAIMDKVKDGTLSHEDAQKQLSELGVDLPFGRGGMHGSPFANLDDATKEKVQAIMDKVKNGTLSHKDAQKQLSELGVEPPARAGKPIDLFTNLDDATKAKAQDILDEAKTQIKELIEE</sequence>